<feature type="transmembrane region" description="Helical" evidence="5">
    <location>
        <begin position="40"/>
        <end position="60"/>
    </location>
</feature>
<feature type="transmembrane region" description="Helical" evidence="5">
    <location>
        <begin position="193"/>
        <end position="214"/>
    </location>
</feature>
<keyword evidence="2 5" id="KW-0812">Transmembrane</keyword>
<dbReference type="EMBL" id="JBHUMF010000011">
    <property type="protein sequence ID" value="MFD2680057.1"/>
    <property type="molecule type" value="Genomic_DNA"/>
</dbReference>
<evidence type="ECO:0000313" key="8">
    <source>
        <dbReference type="Proteomes" id="UP001597506"/>
    </source>
</evidence>
<feature type="transmembrane region" description="Helical" evidence="5">
    <location>
        <begin position="114"/>
        <end position="134"/>
    </location>
</feature>
<dbReference type="RefSeq" id="WP_071413753.1">
    <property type="nucleotide sequence ID" value="NZ_JBHUMF010000011.1"/>
</dbReference>
<gene>
    <name evidence="7" type="ORF">ACFSUL_04760</name>
</gene>
<protein>
    <submittedName>
        <fullName evidence="7">YIP1 family protein</fullName>
    </submittedName>
</protein>
<dbReference type="Proteomes" id="UP001597506">
    <property type="component" value="Unassembled WGS sequence"/>
</dbReference>
<name>A0ABW5RNN9_9BACI</name>
<dbReference type="InterPro" id="IPR006977">
    <property type="entry name" value="Yip1_dom"/>
</dbReference>
<organism evidence="7 8">
    <name type="scientific">Bacillus seohaeanensis</name>
    <dbReference type="NCBI Taxonomy" id="284580"/>
    <lineage>
        <taxon>Bacteria</taxon>
        <taxon>Bacillati</taxon>
        <taxon>Bacillota</taxon>
        <taxon>Bacilli</taxon>
        <taxon>Bacillales</taxon>
        <taxon>Bacillaceae</taxon>
        <taxon>Bacillus</taxon>
    </lineage>
</organism>
<proteinExistence type="predicted"/>
<keyword evidence="8" id="KW-1185">Reference proteome</keyword>
<evidence type="ECO:0000256" key="1">
    <source>
        <dbReference type="ARBA" id="ARBA00004141"/>
    </source>
</evidence>
<sequence>MSIVTEKGEHTEASEEINPWLTIWVQPRKTIRFMMENSKFGWVFLLVCLAGISNVLDIASNANMVDKVSTSIVVIVLTGIFIGAILGLVVWSLSSLLYWSIGKLFKGTGTLKEIMTASAWAFIPIVLSLILWIPDLQILGEGAFSAIPSAITPFEGIVVIFSAIVELVFSIWYVVILVKAIAEAHQFSAWKSVGTVFIPGFTIFFLMVFTIVILH</sequence>
<dbReference type="Pfam" id="PF04893">
    <property type="entry name" value="Yip1"/>
    <property type="match status" value="1"/>
</dbReference>
<feature type="transmembrane region" description="Helical" evidence="5">
    <location>
        <begin position="72"/>
        <end position="93"/>
    </location>
</feature>
<comment type="caution">
    <text evidence="7">The sequence shown here is derived from an EMBL/GenBank/DDBJ whole genome shotgun (WGS) entry which is preliminary data.</text>
</comment>
<keyword evidence="3 5" id="KW-1133">Transmembrane helix</keyword>
<evidence type="ECO:0000256" key="4">
    <source>
        <dbReference type="ARBA" id="ARBA00023136"/>
    </source>
</evidence>
<accession>A0ABW5RNN9</accession>
<feature type="domain" description="Yip1" evidence="6">
    <location>
        <begin position="23"/>
        <end position="208"/>
    </location>
</feature>
<evidence type="ECO:0000256" key="5">
    <source>
        <dbReference type="SAM" id="Phobius"/>
    </source>
</evidence>
<evidence type="ECO:0000256" key="3">
    <source>
        <dbReference type="ARBA" id="ARBA00022989"/>
    </source>
</evidence>
<keyword evidence="4 5" id="KW-0472">Membrane</keyword>
<reference evidence="8" key="1">
    <citation type="journal article" date="2019" name="Int. J. Syst. Evol. Microbiol.">
        <title>The Global Catalogue of Microorganisms (GCM) 10K type strain sequencing project: providing services to taxonomists for standard genome sequencing and annotation.</title>
        <authorList>
            <consortium name="The Broad Institute Genomics Platform"/>
            <consortium name="The Broad Institute Genome Sequencing Center for Infectious Disease"/>
            <person name="Wu L."/>
            <person name="Ma J."/>
        </authorList>
    </citation>
    <scope>NUCLEOTIDE SEQUENCE [LARGE SCALE GENOMIC DNA]</scope>
    <source>
        <strain evidence="8">KCTC 3913</strain>
    </source>
</reference>
<evidence type="ECO:0000313" key="7">
    <source>
        <dbReference type="EMBL" id="MFD2680057.1"/>
    </source>
</evidence>
<feature type="transmembrane region" description="Helical" evidence="5">
    <location>
        <begin position="154"/>
        <end position="181"/>
    </location>
</feature>
<comment type="subcellular location">
    <subcellularLocation>
        <location evidence="1">Membrane</location>
        <topology evidence="1">Multi-pass membrane protein</topology>
    </subcellularLocation>
</comment>
<evidence type="ECO:0000259" key="6">
    <source>
        <dbReference type="Pfam" id="PF04893"/>
    </source>
</evidence>
<evidence type="ECO:0000256" key="2">
    <source>
        <dbReference type="ARBA" id="ARBA00022692"/>
    </source>
</evidence>